<feature type="transmembrane region" description="Helical" evidence="1">
    <location>
        <begin position="12"/>
        <end position="30"/>
    </location>
</feature>
<protein>
    <submittedName>
        <fullName evidence="2">Uncharacterized protein</fullName>
    </submittedName>
</protein>
<dbReference type="Proteomes" id="UP000002523">
    <property type="component" value="Chromosome"/>
</dbReference>
<evidence type="ECO:0000256" key="1">
    <source>
        <dbReference type="SAM" id="Phobius"/>
    </source>
</evidence>
<gene>
    <name evidence="2" type="ordered locus">PAM_719</name>
</gene>
<dbReference type="EMBL" id="AP006628">
    <property type="protein sequence ID" value="BAD04804.1"/>
    <property type="molecule type" value="Genomic_DNA"/>
</dbReference>
<keyword evidence="1" id="KW-1133">Transmembrane helix</keyword>
<sequence length="51" mass="6348">MKILFLSLNIYYFYFLIFKEMICLFEPYLIKQKYEFFYKITTGVMYVSFVG</sequence>
<name>Q6YPK6_ONYPE</name>
<keyword evidence="3" id="KW-1185">Reference proteome</keyword>
<accession>Q6YPK6</accession>
<evidence type="ECO:0000313" key="3">
    <source>
        <dbReference type="Proteomes" id="UP000002523"/>
    </source>
</evidence>
<dbReference type="AlphaFoldDB" id="Q6YPK6"/>
<dbReference type="STRING" id="262768.PAM_719"/>
<keyword evidence="1" id="KW-0472">Membrane</keyword>
<dbReference type="KEGG" id="poy:PAM_719"/>
<dbReference type="HOGENOM" id="CLU_3101560_0_0_14"/>
<evidence type="ECO:0000313" key="2">
    <source>
        <dbReference type="EMBL" id="BAD04804.1"/>
    </source>
</evidence>
<keyword evidence="1" id="KW-0812">Transmembrane</keyword>
<organism evidence="2 3">
    <name type="scientific">Onion yellows phytoplasma (strain OY-M)</name>
    <dbReference type="NCBI Taxonomy" id="262768"/>
    <lineage>
        <taxon>Bacteria</taxon>
        <taxon>Bacillati</taxon>
        <taxon>Mycoplasmatota</taxon>
        <taxon>Mollicutes</taxon>
        <taxon>Acholeplasmatales</taxon>
        <taxon>Acholeplasmataceae</taxon>
        <taxon>Candidatus Phytoplasma</taxon>
        <taxon>16SrI (Aster yellows group)</taxon>
    </lineage>
</organism>
<reference evidence="2 3" key="1">
    <citation type="journal article" date="2004" name="Nat. Genet.">
        <title>Reductive evolution suggested from the complete genome sequence of a plant-pathogenic phytoplasma.</title>
        <authorList>
            <person name="Oshima K."/>
            <person name="Kakizawa S."/>
            <person name="Nishigawa H."/>
            <person name="Jung H.-Y."/>
            <person name="Wei W."/>
            <person name="Suzuki S."/>
            <person name="Arashida R."/>
            <person name="Nakata D."/>
            <person name="Miyata S."/>
            <person name="Ugaki M."/>
            <person name="Namba S."/>
        </authorList>
    </citation>
    <scope>NUCLEOTIDE SEQUENCE [LARGE SCALE GENOMIC DNA]</scope>
    <source>
        <strain evidence="3">OY-M</strain>
    </source>
</reference>
<proteinExistence type="predicted"/>